<feature type="domain" description="CAAX prenyl protease 2/Lysostaphin resistance protein A-like" evidence="3">
    <location>
        <begin position="140"/>
        <end position="225"/>
    </location>
</feature>
<dbReference type="AlphaFoldDB" id="D8TZ98"/>
<dbReference type="RefSeq" id="XP_002951692.1">
    <property type="nucleotide sequence ID" value="XM_002951646.1"/>
</dbReference>
<dbReference type="Proteomes" id="UP000001058">
    <property type="component" value="Unassembled WGS sequence"/>
</dbReference>
<keyword evidence="1" id="KW-1133">Transmembrane helix</keyword>
<keyword evidence="1" id="KW-0472">Membrane</keyword>
<feature type="transmembrane region" description="Helical" evidence="1">
    <location>
        <begin position="80"/>
        <end position="103"/>
    </location>
</feature>
<gene>
    <name evidence="4" type="ORF">VOLCADRAFT_117916</name>
</gene>
<name>D8TZ98_VOLCA</name>
<evidence type="ECO:0000256" key="2">
    <source>
        <dbReference type="SAM" id="SignalP"/>
    </source>
</evidence>
<dbReference type="PANTHER" id="PTHR43592:SF15">
    <property type="entry name" value="CAAX AMINO TERMINAL PROTEASE FAMILY PROTEIN"/>
    <property type="match status" value="1"/>
</dbReference>
<keyword evidence="1" id="KW-0812">Transmembrane</keyword>
<dbReference type="KEGG" id="vcn:VOLCADRAFT_117916"/>
<keyword evidence="5" id="KW-1185">Reference proteome</keyword>
<reference evidence="4 5" key="1">
    <citation type="journal article" date="2010" name="Science">
        <title>Genomic analysis of organismal complexity in the multicellular green alga Volvox carteri.</title>
        <authorList>
            <person name="Prochnik S.E."/>
            <person name="Umen J."/>
            <person name="Nedelcu A.M."/>
            <person name="Hallmann A."/>
            <person name="Miller S.M."/>
            <person name="Nishii I."/>
            <person name="Ferris P."/>
            <person name="Kuo A."/>
            <person name="Mitros T."/>
            <person name="Fritz-Laylin L.K."/>
            <person name="Hellsten U."/>
            <person name="Chapman J."/>
            <person name="Simakov O."/>
            <person name="Rensing S.A."/>
            <person name="Terry A."/>
            <person name="Pangilinan J."/>
            <person name="Kapitonov V."/>
            <person name="Jurka J."/>
            <person name="Salamov A."/>
            <person name="Shapiro H."/>
            <person name="Schmutz J."/>
            <person name="Grimwood J."/>
            <person name="Lindquist E."/>
            <person name="Lucas S."/>
            <person name="Grigoriev I.V."/>
            <person name="Schmitt R."/>
            <person name="Kirk D."/>
            <person name="Rokhsar D.S."/>
        </authorList>
    </citation>
    <scope>NUCLEOTIDE SEQUENCE [LARGE SCALE GENOMIC DNA]</scope>
    <source>
        <strain evidence="5">f. Nagariensis / Eve</strain>
    </source>
</reference>
<dbReference type="InParanoid" id="D8TZ98"/>
<dbReference type="GO" id="GO:0080120">
    <property type="term" value="P:CAAX-box protein maturation"/>
    <property type="evidence" value="ECO:0007669"/>
    <property type="project" value="UniProtKB-ARBA"/>
</dbReference>
<evidence type="ECO:0000313" key="5">
    <source>
        <dbReference type="Proteomes" id="UP000001058"/>
    </source>
</evidence>
<feature type="transmembrane region" description="Helical" evidence="1">
    <location>
        <begin position="38"/>
        <end position="59"/>
    </location>
</feature>
<dbReference type="STRING" id="3068.D8TZ98"/>
<protein>
    <recommendedName>
        <fullName evidence="3">CAAX prenyl protease 2/Lysostaphin resistance protein A-like domain-containing protein</fullName>
    </recommendedName>
</protein>
<evidence type="ECO:0000313" key="4">
    <source>
        <dbReference type="EMBL" id="EFJ47143.1"/>
    </source>
</evidence>
<feature type="chain" id="PRO_5003124034" description="CAAX prenyl protease 2/Lysostaphin resistance protein A-like domain-containing protein" evidence="2">
    <location>
        <begin position="22"/>
        <end position="240"/>
    </location>
</feature>
<accession>D8TZ98</accession>
<organism evidence="5">
    <name type="scientific">Volvox carteri f. nagariensis</name>
    <dbReference type="NCBI Taxonomy" id="3068"/>
    <lineage>
        <taxon>Eukaryota</taxon>
        <taxon>Viridiplantae</taxon>
        <taxon>Chlorophyta</taxon>
        <taxon>core chlorophytes</taxon>
        <taxon>Chlorophyceae</taxon>
        <taxon>CS clade</taxon>
        <taxon>Chlamydomonadales</taxon>
        <taxon>Volvocaceae</taxon>
        <taxon>Volvox</taxon>
    </lineage>
</organism>
<dbReference type="GeneID" id="9615871"/>
<feature type="signal peptide" evidence="2">
    <location>
        <begin position="1"/>
        <end position="21"/>
    </location>
</feature>
<dbReference type="GO" id="GO:0004175">
    <property type="term" value="F:endopeptidase activity"/>
    <property type="evidence" value="ECO:0007669"/>
    <property type="project" value="UniProtKB-ARBA"/>
</dbReference>
<dbReference type="eggNOG" id="ENOG502QR9S">
    <property type="taxonomic scope" value="Eukaryota"/>
</dbReference>
<dbReference type="OrthoDB" id="548974at2759"/>
<dbReference type="PANTHER" id="PTHR43592">
    <property type="entry name" value="CAAX AMINO TERMINAL PROTEASE"/>
    <property type="match status" value="1"/>
</dbReference>
<proteinExistence type="predicted"/>
<dbReference type="Pfam" id="PF02517">
    <property type="entry name" value="Rce1-like"/>
    <property type="match status" value="1"/>
</dbReference>
<dbReference type="InterPro" id="IPR003675">
    <property type="entry name" value="Rce1/LyrA-like_dom"/>
</dbReference>
<evidence type="ECO:0000259" key="3">
    <source>
        <dbReference type="Pfam" id="PF02517"/>
    </source>
</evidence>
<sequence>MVGRVMGWSAALAVLSATTAATTPQASALLELDELRSAAVRHLGLEVLCSCLAVAVLYMGLRGSKPRSAGLFRYDIDRPLALTVATLAAVSYPLADPVLYGIWSYVEQAVGLTGQLPDPGASLVTQLRGCVEVWDVPSIAMHVLASCLVGPLWEETFWRGFFLASLSRVLPLPVCVALSSSAFAGLHLGPGNLLPIAGLSAVCDVLYLRSGSLAGPLLFHAGWNAYQLAGIVLAGKDSFV</sequence>
<dbReference type="EMBL" id="GL378346">
    <property type="protein sequence ID" value="EFJ47143.1"/>
    <property type="molecule type" value="Genomic_DNA"/>
</dbReference>
<keyword evidence="2" id="KW-0732">Signal</keyword>
<evidence type="ECO:0000256" key="1">
    <source>
        <dbReference type="SAM" id="Phobius"/>
    </source>
</evidence>